<name>A2EMS2_TRIV3</name>
<evidence type="ECO:0000313" key="5">
    <source>
        <dbReference type="Proteomes" id="UP000001542"/>
    </source>
</evidence>
<dbReference type="STRING" id="5722.A2EMS2"/>
<organism evidence="4 5">
    <name type="scientific">Trichomonas vaginalis (strain ATCC PRA-98 / G3)</name>
    <dbReference type="NCBI Taxonomy" id="412133"/>
    <lineage>
        <taxon>Eukaryota</taxon>
        <taxon>Metamonada</taxon>
        <taxon>Parabasalia</taxon>
        <taxon>Trichomonadida</taxon>
        <taxon>Trichomonadidae</taxon>
        <taxon>Trichomonas</taxon>
    </lineage>
</organism>
<dbReference type="eggNOG" id="KOG1164">
    <property type="taxonomic scope" value="Eukaryota"/>
</dbReference>
<dbReference type="VEuPathDB" id="TrichDB:TVAG_245000"/>
<dbReference type="FunFam" id="1.10.510.10:FF:001409">
    <property type="entry name" value="CK1 family protein kinase"/>
    <property type="match status" value="1"/>
</dbReference>
<dbReference type="VEuPathDB" id="TrichDB:TVAGG3_0428410"/>
<dbReference type="KEGG" id="tva:4763942"/>
<dbReference type="GO" id="GO:0005634">
    <property type="term" value="C:nucleus"/>
    <property type="evidence" value="ECO:0000318"/>
    <property type="project" value="GO_Central"/>
</dbReference>
<dbReference type="PROSITE" id="PS00108">
    <property type="entry name" value="PROTEIN_KINASE_ST"/>
    <property type="match status" value="1"/>
</dbReference>
<proteinExistence type="predicted"/>
<feature type="region of interest" description="Disordered" evidence="2">
    <location>
        <begin position="269"/>
        <end position="288"/>
    </location>
</feature>
<dbReference type="InterPro" id="IPR050235">
    <property type="entry name" value="CK1_Ser-Thr_kinase"/>
</dbReference>
<evidence type="ECO:0000313" key="4">
    <source>
        <dbReference type="EMBL" id="EAY06068.1"/>
    </source>
</evidence>
<feature type="compositionally biased region" description="Polar residues" evidence="2">
    <location>
        <begin position="277"/>
        <end position="288"/>
    </location>
</feature>
<dbReference type="EMBL" id="DS113433">
    <property type="protein sequence ID" value="EAY06068.1"/>
    <property type="molecule type" value="Genomic_DNA"/>
</dbReference>
<evidence type="ECO:0000259" key="3">
    <source>
        <dbReference type="PROSITE" id="PS50011"/>
    </source>
</evidence>
<keyword evidence="5" id="KW-1185">Reference proteome</keyword>
<dbReference type="Proteomes" id="UP000001542">
    <property type="component" value="Unassembled WGS sequence"/>
</dbReference>
<evidence type="ECO:0000256" key="1">
    <source>
        <dbReference type="ARBA" id="ARBA00012513"/>
    </source>
</evidence>
<feature type="domain" description="Protein kinase" evidence="3">
    <location>
        <begin position="1"/>
        <end position="291"/>
    </location>
</feature>
<dbReference type="SMART" id="SM00220">
    <property type="entry name" value="S_TKc"/>
    <property type="match status" value="1"/>
</dbReference>
<evidence type="ECO:0000256" key="2">
    <source>
        <dbReference type="SAM" id="MobiDB-lite"/>
    </source>
</evidence>
<dbReference type="GO" id="GO:0005737">
    <property type="term" value="C:cytoplasm"/>
    <property type="evidence" value="ECO:0000318"/>
    <property type="project" value="GO_Central"/>
</dbReference>
<dbReference type="Gene3D" id="1.10.510.10">
    <property type="entry name" value="Transferase(Phosphotransferase) domain 1"/>
    <property type="match status" value="1"/>
</dbReference>
<dbReference type="GO" id="GO:0005524">
    <property type="term" value="F:ATP binding"/>
    <property type="evidence" value="ECO:0007669"/>
    <property type="project" value="InterPro"/>
</dbReference>
<accession>A2EMS2</accession>
<gene>
    <name evidence="4" type="ORF">TVAG_245000</name>
</gene>
<dbReference type="GO" id="GO:0007165">
    <property type="term" value="P:signal transduction"/>
    <property type="evidence" value="ECO:0000318"/>
    <property type="project" value="GO_Central"/>
</dbReference>
<sequence>MDPNTSKMCAMKIEYLDIHKSSLKLETSILQELAGCKYFPQIIDHGKTHTIRYLVMEILGASLQNMRAIAPRKRFSMYTTLRIALESLIAIEEFHKHGYVHRDIKPGNFLIRNDPKYPICLIDFGLCRKYIDENGKIIPPRDEPGFTGTCRYASVHAHNYNELGRRDDIISWLYTIVELADSRLPWPGTKDRVATRQMKNDISATTLLKSFPDEILDIYREVRKLKYEDQPDYELYKRLIREAINQSPQKKSGFDWEYFNRKQVEDVSPDLALGPPKQTSAKSLSSTKAFLGPPRKPFVMPDFIPPVFNPIIIPSTPEVKKEEKAEEKPSAQQNEGGCCRIM</sequence>
<reference evidence="4" key="2">
    <citation type="journal article" date="2007" name="Science">
        <title>Draft genome sequence of the sexually transmitted pathogen Trichomonas vaginalis.</title>
        <authorList>
            <person name="Carlton J.M."/>
            <person name="Hirt R.P."/>
            <person name="Silva J.C."/>
            <person name="Delcher A.L."/>
            <person name="Schatz M."/>
            <person name="Zhao Q."/>
            <person name="Wortman J.R."/>
            <person name="Bidwell S.L."/>
            <person name="Alsmark U.C.M."/>
            <person name="Besteiro S."/>
            <person name="Sicheritz-Ponten T."/>
            <person name="Noel C.J."/>
            <person name="Dacks J.B."/>
            <person name="Foster P.G."/>
            <person name="Simillion C."/>
            <person name="Van de Peer Y."/>
            <person name="Miranda-Saavedra D."/>
            <person name="Barton G.J."/>
            <person name="Westrop G.D."/>
            <person name="Mueller S."/>
            <person name="Dessi D."/>
            <person name="Fiori P.L."/>
            <person name="Ren Q."/>
            <person name="Paulsen I."/>
            <person name="Zhang H."/>
            <person name="Bastida-Corcuera F.D."/>
            <person name="Simoes-Barbosa A."/>
            <person name="Brown M.T."/>
            <person name="Hayes R.D."/>
            <person name="Mukherjee M."/>
            <person name="Okumura C.Y."/>
            <person name="Schneider R."/>
            <person name="Smith A.J."/>
            <person name="Vanacova S."/>
            <person name="Villalvazo M."/>
            <person name="Haas B.J."/>
            <person name="Pertea M."/>
            <person name="Feldblyum T.V."/>
            <person name="Utterback T.R."/>
            <person name="Shu C.L."/>
            <person name="Osoegawa K."/>
            <person name="de Jong P.J."/>
            <person name="Hrdy I."/>
            <person name="Horvathova L."/>
            <person name="Zubacova Z."/>
            <person name="Dolezal P."/>
            <person name="Malik S.B."/>
            <person name="Logsdon J.M. Jr."/>
            <person name="Henze K."/>
            <person name="Gupta A."/>
            <person name="Wang C.C."/>
            <person name="Dunne R.L."/>
            <person name="Upcroft J.A."/>
            <person name="Upcroft P."/>
            <person name="White O."/>
            <person name="Salzberg S.L."/>
            <person name="Tang P."/>
            <person name="Chiu C.-H."/>
            <person name="Lee Y.-S."/>
            <person name="Embley T.M."/>
            <person name="Coombs G.H."/>
            <person name="Mottram J.C."/>
            <person name="Tachezy J."/>
            <person name="Fraser-Liggett C.M."/>
            <person name="Johnson P.J."/>
        </authorList>
    </citation>
    <scope>NUCLEOTIDE SEQUENCE [LARGE SCALE GENOMIC DNA]</scope>
    <source>
        <strain evidence="4">G3</strain>
    </source>
</reference>
<feature type="region of interest" description="Disordered" evidence="2">
    <location>
        <begin position="318"/>
        <end position="342"/>
    </location>
</feature>
<dbReference type="InterPro" id="IPR008271">
    <property type="entry name" value="Ser/Thr_kinase_AS"/>
</dbReference>
<dbReference type="SMR" id="A2EMS2"/>
<dbReference type="OrthoDB" id="5979581at2759"/>
<dbReference type="InParanoid" id="A2EMS2"/>
<dbReference type="Pfam" id="PF00069">
    <property type="entry name" value="Pkinase"/>
    <property type="match status" value="1"/>
</dbReference>
<dbReference type="OMA" id="HTIRYLV"/>
<keyword evidence="4" id="KW-0418">Kinase</keyword>
<keyword evidence="4" id="KW-0808">Transferase</keyword>
<dbReference type="AlphaFoldDB" id="A2EMS2"/>
<dbReference type="InterPro" id="IPR011009">
    <property type="entry name" value="Kinase-like_dom_sf"/>
</dbReference>
<protein>
    <recommendedName>
        <fullName evidence="1">non-specific serine/threonine protein kinase</fullName>
        <ecNumber evidence="1">2.7.11.1</ecNumber>
    </recommendedName>
</protein>
<feature type="compositionally biased region" description="Basic and acidic residues" evidence="2">
    <location>
        <begin position="318"/>
        <end position="329"/>
    </location>
</feature>
<dbReference type="InterPro" id="IPR000719">
    <property type="entry name" value="Prot_kinase_dom"/>
</dbReference>
<reference evidence="4" key="1">
    <citation type="submission" date="2006-10" db="EMBL/GenBank/DDBJ databases">
        <authorList>
            <person name="Amadeo P."/>
            <person name="Zhao Q."/>
            <person name="Wortman J."/>
            <person name="Fraser-Liggett C."/>
            <person name="Carlton J."/>
        </authorList>
    </citation>
    <scope>NUCLEOTIDE SEQUENCE</scope>
    <source>
        <strain evidence="4">G3</strain>
    </source>
</reference>
<dbReference type="EC" id="2.7.11.1" evidence="1"/>
<dbReference type="SUPFAM" id="SSF56112">
    <property type="entry name" value="Protein kinase-like (PK-like)"/>
    <property type="match status" value="1"/>
</dbReference>
<dbReference type="PROSITE" id="PS50011">
    <property type="entry name" value="PROTEIN_KINASE_DOM"/>
    <property type="match status" value="1"/>
</dbReference>
<dbReference type="PANTHER" id="PTHR11909">
    <property type="entry name" value="CASEIN KINASE-RELATED"/>
    <property type="match status" value="1"/>
</dbReference>
<dbReference type="GO" id="GO:0004674">
    <property type="term" value="F:protein serine/threonine kinase activity"/>
    <property type="evidence" value="ECO:0000318"/>
    <property type="project" value="GO_Central"/>
</dbReference>
<dbReference type="RefSeq" id="XP_001318291.1">
    <property type="nucleotide sequence ID" value="XM_001318256.1"/>
</dbReference>